<dbReference type="Proteomes" id="UP001235343">
    <property type="component" value="Unassembled WGS sequence"/>
</dbReference>
<accession>A0ABT7L372</accession>
<comment type="caution">
    <text evidence="1">The sequence shown here is derived from an EMBL/GenBank/DDBJ whole genome shotgun (WGS) entry which is preliminary data.</text>
</comment>
<sequence length="205" mass="22837">MIDSNGAFPIYTSDPYDIKSMELIKVSGAFHPFLTIDVLNRLGAPKSLATIALSILNEQSSFGFISSHSVEIAQFLEWKSKASYVGLNLADTIFVSEQLNEFEINDIITRIFHGSSYRLDKQVTFVIAVNRLGETVRSEGLRLYLKNTNHEESTICDVEGLPFGWIGERQLINDQFNGGITLILVDKKGKTICIPSTAEIEVECI</sequence>
<evidence type="ECO:0000313" key="2">
    <source>
        <dbReference type="Proteomes" id="UP001235343"/>
    </source>
</evidence>
<dbReference type="SUPFAM" id="SSF159709">
    <property type="entry name" value="PhnH-like"/>
    <property type="match status" value="1"/>
</dbReference>
<keyword evidence="2" id="KW-1185">Reference proteome</keyword>
<dbReference type="RefSeq" id="WP_285929844.1">
    <property type="nucleotide sequence ID" value="NZ_JASTZU010000003.1"/>
</dbReference>
<reference evidence="1 2" key="1">
    <citation type="submission" date="2023-06" db="EMBL/GenBank/DDBJ databases">
        <title>Aquibacillus rhizosphaerae LR5S19.</title>
        <authorList>
            <person name="Sun J.-Q."/>
        </authorList>
    </citation>
    <scope>NUCLEOTIDE SEQUENCE [LARGE SCALE GENOMIC DNA]</scope>
    <source>
        <strain evidence="1 2">LR5S19</strain>
    </source>
</reference>
<dbReference type="EMBL" id="JASTZU010000003">
    <property type="protein sequence ID" value="MDL4839046.1"/>
    <property type="molecule type" value="Genomic_DNA"/>
</dbReference>
<organism evidence="1 2">
    <name type="scientific">Aquibacillus rhizosphaerae</name>
    <dbReference type="NCBI Taxonomy" id="3051431"/>
    <lineage>
        <taxon>Bacteria</taxon>
        <taxon>Bacillati</taxon>
        <taxon>Bacillota</taxon>
        <taxon>Bacilli</taxon>
        <taxon>Bacillales</taxon>
        <taxon>Bacillaceae</taxon>
        <taxon>Aquibacillus</taxon>
    </lineage>
</organism>
<dbReference type="InterPro" id="IPR038058">
    <property type="entry name" value="PhnH-like_sp"/>
</dbReference>
<proteinExistence type="predicted"/>
<evidence type="ECO:0000313" key="1">
    <source>
        <dbReference type="EMBL" id="MDL4839046.1"/>
    </source>
</evidence>
<protein>
    <submittedName>
        <fullName evidence="1">Uncharacterized protein</fullName>
    </submittedName>
</protein>
<gene>
    <name evidence="1" type="ORF">QQS35_00965</name>
</gene>
<dbReference type="Gene3D" id="3.40.50.11310">
    <property type="entry name" value="Bacterial phosphonate metabolism protein PhnH"/>
    <property type="match status" value="1"/>
</dbReference>
<name>A0ABT7L372_9BACI</name>